<comment type="similarity">
    <text evidence="2 12">Belongs to the amiloride-sensitive sodium channel (TC 1.A.6) family.</text>
</comment>
<dbReference type="Gene3D" id="1.10.287.820">
    <property type="entry name" value="Acid-sensing ion channel domain"/>
    <property type="match status" value="1"/>
</dbReference>
<evidence type="ECO:0000256" key="9">
    <source>
        <dbReference type="ARBA" id="ARBA00023136"/>
    </source>
</evidence>
<feature type="transmembrane region" description="Helical" evidence="14">
    <location>
        <begin position="479"/>
        <end position="505"/>
    </location>
</feature>
<feature type="transmembrane region" description="Helical" evidence="14">
    <location>
        <begin position="29"/>
        <end position="49"/>
    </location>
</feature>
<keyword evidence="6 14" id="KW-1133">Transmembrane helix</keyword>
<feature type="coiled-coil region" evidence="13">
    <location>
        <begin position="551"/>
        <end position="578"/>
    </location>
</feature>
<comment type="subcellular location">
    <subcellularLocation>
        <location evidence="1">Membrane</location>
        <topology evidence="1">Multi-pass membrane protein</topology>
    </subcellularLocation>
</comment>
<dbReference type="InterPro" id="IPR001873">
    <property type="entry name" value="ENaC"/>
</dbReference>
<evidence type="ECO:0000256" key="11">
    <source>
        <dbReference type="ARBA" id="ARBA00023303"/>
    </source>
</evidence>
<keyword evidence="8 12" id="KW-0406">Ion transport</keyword>
<dbReference type="InterPro" id="IPR020903">
    <property type="entry name" value="ENaC_CS"/>
</dbReference>
<evidence type="ECO:0000313" key="15">
    <source>
        <dbReference type="EMBL" id="KAG5666158.1"/>
    </source>
</evidence>
<keyword evidence="4 12" id="KW-0894">Sodium channel</keyword>
<dbReference type="PRINTS" id="PR01078">
    <property type="entry name" value="AMINACHANNEL"/>
</dbReference>
<evidence type="ECO:0000256" key="3">
    <source>
        <dbReference type="ARBA" id="ARBA00022448"/>
    </source>
</evidence>
<gene>
    <name evidence="15" type="ORF">PVAND_017708</name>
</gene>
<dbReference type="AlphaFoldDB" id="A0A9J6B946"/>
<proteinExistence type="inferred from homology"/>
<evidence type="ECO:0000313" key="16">
    <source>
        <dbReference type="Proteomes" id="UP001107558"/>
    </source>
</evidence>
<dbReference type="PANTHER" id="PTHR11690">
    <property type="entry name" value="AMILORIDE-SENSITIVE SODIUM CHANNEL-RELATED"/>
    <property type="match status" value="1"/>
</dbReference>
<dbReference type="GO" id="GO:0005886">
    <property type="term" value="C:plasma membrane"/>
    <property type="evidence" value="ECO:0007669"/>
    <property type="project" value="TreeGrafter"/>
</dbReference>
<evidence type="ECO:0000256" key="6">
    <source>
        <dbReference type="ARBA" id="ARBA00022989"/>
    </source>
</evidence>
<keyword evidence="9 14" id="KW-0472">Membrane</keyword>
<evidence type="ECO:0000256" key="4">
    <source>
        <dbReference type="ARBA" id="ARBA00022461"/>
    </source>
</evidence>
<evidence type="ECO:0000256" key="10">
    <source>
        <dbReference type="ARBA" id="ARBA00023201"/>
    </source>
</evidence>
<dbReference type="Proteomes" id="UP001107558">
    <property type="component" value="Unassembled WGS sequence"/>
</dbReference>
<dbReference type="GO" id="GO:0015280">
    <property type="term" value="F:ligand-gated sodium channel activity"/>
    <property type="evidence" value="ECO:0007669"/>
    <property type="project" value="TreeGrafter"/>
</dbReference>
<evidence type="ECO:0000256" key="13">
    <source>
        <dbReference type="SAM" id="Coils"/>
    </source>
</evidence>
<evidence type="ECO:0000256" key="1">
    <source>
        <dbReference type="ARBA" id="ARBA00004141"/>
    </source>
</evidence>
<sequence length="588" mass="69122">MLKATVKYLAQETSIHGFKFLANKKVNKFLRLFWFFSLLLSISVLLWYAKGLYVKLNFEPEINVRVKFKSMSEIPFPAVTICDSVFAKNNSINFIQYFNNKRLNSQKNMTVEGKHIMAANIHVCAPHLSFFNQDFDDKRSDFDIVKVLNDSSLRTDEIFLLCSYKKTLAADCNNIFNKVLTDNGFCHSANMQGYNTIFNKNVLSKDFDSYKRKNISSSWLHKTRQVNDDNETIYWTLDSGYIDDSDDSNVIPKRANKQNFFNNYLFINHIDKENYCPQLGKIFKIFFHLPNEMPTIFNREYSIEIGHQKLMFLNAKLYTSDESLKGYTPKQRQCYFEGEKNLKFFKSYTKSHCDWECVTNYTLDICGCTKFSMPRDNNTPVCDMQKKKCYYNAMLTWPNNRSFYENNDNPCDCYETCNDIKYEINYEDDSDFHNFYSLSLLKNAQDGKLTYLRLQFKSHMLEVYEKYASYKLQNFIADFGGLLGLFLGCSLISIAEIVFILVHLFSDSKKIKNSDEIQAIHQQKNEGIQVFSSNNDYHLNQPNYFLSKQDFLQMNKNMKRLEQKIDDLQIQYNVEILSTLLQYKKASK</sequence>
<keyword evidence="3 12" id="KW-0813">Transport</keyword>
<organism evidence="15 16">
    <name type="scientific">Polypedilum vanderplanki</name>
    <name type="common">Sleeping chironomid midge</name>
    <dbReference type="NCBI Taxonomy" id="319348"/>
    <lineage>
        <taxon>Eukaryota</taxon>
        <taxon>Metazoa</taxon>
        <taxon>Ecdysozoa</taxon>
        <taxon>Arthropoda</taxon>
        <taxon>Hexapoda</taxon>
        <taxon>Insecta</taxon>
        <taxon>Pterygota</taxon>
        <taxon>Neoptera</taxon>
        <taxon>Endopterygota</taxon>
        <taxon>Diptera</taxon>
        <taxon>Nematocera</taxon>
        <taxon>Chironomoidea</taxon>
        <taxon>Chironomidae</taxon>
        <taxon>Chironominae</taxon>
        <taxon>Polypedilum</taxon>
        <taxon>Polypedilum</taxon>
    </lineage>
</organism>
<keyword evidence="11 12" id="KW-0407">Ion channel</keyword>
<name>A0A9J6B946_POLVA</name>
<reference evidence="15" key="1">
    <citation type="submission" date="2021-03" db="EMBL/GenBank/DDBJ databases">
        <title>Chromosome level genome of the anhydrobiotic midge Polypedilum vanderplanki.</title>
        <authorList>
            <person name="Yoshida Y."/>
            <person name="Kikawada T."/>
            <person name="Gusev O."/>
        </authorList>
    </citation>
    <scope>NUCLEOTIDE SEQUENCE</scope>
    <source>
        <strain evidence="15">NIAS01</strain>
        <tissue evidence="15">Whole body or cell culture</tissue>
    </source>
</reference>
<accession>A0A9J6B946</accession>
<evidence type="ECO:0000256" key="5">
    <source>
        <dbReference type="ARBA" id="ARBA00022692"/>
    </source>
</evidence>
<evidence type="ECO:0000256" key="14">
    <source>
        <dbReference type="SAM" id="Phobius"/>
    </source>
</evidence>
<keyword evidence="13" id="KW-0175">Coiled coil</keyword>
<dbReference type="Pfam" id="PF00858">
    <property type="entry name" value="ASC"/>
    <property type="match status" value="1"/>
</dbReference>
<keyword evidence="5 12" id="KW-0812">Transmembrane</keyword>
<dbReference type="EMBL" id="JADBJN010000057">
    <property type="protein sequence ID" value="KAG5666158.1"/>
    <property type="molecule type" value="Genomic_DNA"/>
</dbReference>
<evidence type="ECO:0000256" key="2">
    <source>
        <dbReference type="ARBA" id="ARBA00007193"/>
    </source>
</evidence>
<keyword evidence="7" id="KW-0915">Sodium</keyword>
<comment type="caution">
    <text evidence="15">The sequence shown here is derived from an EMBL/GenBank/DDBJ whole genome shotgun (WGS) entry which is preliminary data.</text>
</comment>
<protein>
    <submittedName>
        <fullName evidence="15">Uncharacterized protein</fullName>
    </submittedName>
</protein>
<keyword evidence="10 12" id="KW-0739">Sodium transport</keyword>
<dbReference type="PANTHER" id="PTHR11690:SF288">
    <property type="entry name" value="AMILORIDE-SENSITIVE NA+ CHANNEL-RELATED"/>
    <property type="match status" value="1"/>
</dbReference>
<dbReference type="Gene3D" id="1.10.287.770">
    <property type="entry name" value="YojJ-like"/>
    <property type="match status" value="1"/>
</dbReference>
<evidence type="ECO:0000256" key="7">
    <source>
        <dbReference type="ARBA" id="ARBA00023053"/>
    </source>
</evidence>
<dbReference type="OrthoDB" id="6628406at2759"/>
<evidence type="ECO:0000256" key="8">
    <source>
        <dbReference type="ARBA" id="ARBA00023065"/>
    </source>
</evidence>
<keyword evidence="16" id="KW-1185">Reference proteome</keyword>
<evidence type="ECO:0000256" key="12">
    <source>
        <dbReference type="RuleBase" id="RU000679"/>
    </source>
</evidence>
<dbReference type="PROSITE" id="PS01206">
    <property type="entry name" value="ASC"/>
    <property type="match status" value="1"/>
</dbReference>